<sequence length="131" mass="14367">MYRRDPPNPQNVPVMQNLPQAEAPMGRQPSQHQPMWEEHATVRSATPATAVPSIWTTVPQLRQAQSLCGTVSTAPPVAAAAPARVVRELQEDGPLSLDVLTVRAVQRSSSWHQTVPSTVPPSHLNWIPDQM</sequence>
<comment type="caution">
    <text evidence="2">The sequence shown here is derived from an EMBL/GenBank/DDBJ whole genome shotgun (WGS) entry which is preliminary data.</text>
</comment>
<reference evidence="2 3" key="1">
    <citation type="journal article" date="2020" name="Cell">
        <title>Large-Scale Comparative Analyses of Tick Genomes Elucidate Their Genetic Diversity and Vector Capacities.</title>
        <authorList>
            <consortium name="Tick Genome and Microbiome Consortium (TIGMIC)"/>
            <person name="Jia N."/>
            <person name="Wang J."/>
            <person name="Shi W."/>
            <person name="Du L."/>
            <person name="Sun Y."/>
            <person name="Zhan W."/>
            <person name="Jiang J.F."/>
            <person name="Wang Q."/>
            <person name="Zhang B."/>
            <person name="Ji P."/>
            <person name="Bell-Sakyi L."/>
            <person name="Cui X.M."/>
            <person name="Yuan T.T."/>
            <person name="Jiang B.G."/>
            <person name="Yang W.F."/>
            <person name="Lam T.T."/>
            <person name="Chang Q.C."/>
            <person name="Ding S.J."/>
            <person name="Wang X.J."/>
            <person name="Zhu J.G."/>
            <person name="Ruan X.D."/>
            <person name="Zhao L."/>
            <person name="Wei J.T."/>
            <person name="Ye R.Z."/>
            <person name="Que T.C."/>
            <person name="Du C.H."/>
            <person name="Zhou Y.H."/>
            <person name="Cheng J.X."/>
            <person name="Dai P.F."/>
            <person name="Guo W.B."/>
            <person name="Han X.H."/>
            <person name="Huang E.J."/>
            <person name="Li L.F."/>
            <person name="Wei W."/>
            <person name="Gao Y.C."/>
            <person name="Liu J.Z."/>
            <person name="Shao H.Z."/>
            <person name="Wang X."/>
            <person name="Wang C.C."/>
            <person name="Yang T.C."/>
            <person name="Huo Q.B."/>
            <person name="Li W."/>
            <person name="Chen H.Y."/>
            <person name="Chen S.E."/>
            <person name="Zhou L.G."/>
            <person name="Ni X.B."/>
            <person name="Tian J.H."/>
            <person name="Sheng Y."/>
            <person name="Liu T."/>
            <person name="Pan Y.S."/>
            <person name="Xia L.Y."/>
            <person name="Li J."/>
            <person name="Zhao F."/>
            <person name="Cao W.C."/>
        </authorList>
    </citation>
    <scope>NUCLEOTIDE SEQUENCE [LARGE SCALE GENOMIC DNA]</scope>
    <source>
        <strain evidence="2">HaeL-2018</strain>
    </source>
</reference>
<dbReference type="VEuPathDB" id="VectorBase:HLOH_054805"/>
<name>A0A9J6G6Q9_HAELO</name>
<evidence type="ECO:0000256" key="1">
    <source>
        <dbReference type="SAM" id="MobiDB-lite"/>
    </source>
</evidence>
<dbReference type="EMBL" id="JABSTR010000005">
    <property type="protein sequence ID" value="KAH9370599.1"/>
    <property type="molecule type" value="Genomic_DNA"/>
</dbReference>
<evidence type="ECO:0000313" key="2">
    <source>
        <dbReference type="EMBL" id="KAH9370599.1"/>
    </source>
</evidence>
<dbReference type="Proteomes" id="UP000821853">
    <property type="component" value="Chromosome 3"/>
</dbReference>
<proteinExistence type="predicted"/>
<gene>
    <name evidence="2" type="ORF">HPB48_002470</name>
</gene>
<organism evidence="2 3">
    <name type="scientific">Haemaphysalis longicornis</name>
    <name type="common">Bush tick</name>
    <dbReference type="NCBI Taxonomy" id="44386"/>
    <lineage>
        <taxon>Eukaryota</taxon>
        <taxon>Metazoa</taxon>
        <taxon>Ecdysozoa</taxon>
        <taxon>Arthropoda</taxon>
        <taxon>Chelicerata</taxon>
        <taxon>Arachnida</taxon>
        <taxon>Acari</taxon>
        <taxon>Parasitiformes</taxon>
        <taxon>Ixodida</taxon>
        <taxon>Ixodoidea</taxon>
        <taxon>Ixodidae</taxon>
        <taxon>Haemaphysalinae</taxon>
        <taxon>Haemaphysalis</taxon>
    </lineage>
</organism>
<feature type="region of interest" description="Disordered" evidence="1">
    <location>
        <begin position="20"/>
        <end position="44"/>
    </location>
</feature>
<evidence type="ECO:0000313" key="3">
    <source>
        <dbReference type="Proteomes" id="UP000821853"/>
    </source>
</evidence>
<keyword evidence="3" id="KW-1185">Reference proteome</keyword>
<dbReference type="AlphaFoldDB" id="A0A9J6G6Q9"/>
<accession>A0A9J6G6Q9</accession>
<protein>
    <submittedName>
        <fullName evidence="2">Uncharacterized protein</fullName>
    </submittedName>
</protein>